<dbReference type="InterPro" id="IPR016723">
    <property type="entry name" value="Tscrpt_reg_ArsR_prd"/>
</dbReference>
<keyword evidence="1" id="KW-0175">Coiled coil</keyword>
<dbReference type="OrthoDB" id="114909at2157"/>
<reference evidence="3 4" key="1">
    <citation type="submission" date="2019-06" db="EMBL/GenBank/DDBJ databases">
        <title>Draft genome sequence of Methanolobus vulcani B1d.</title>
        <authorList>
            <person name="Creighbaum A.J."/>
            <person name="Ticak T."/>
            <person name="Hariraju D."/>
            <person name="Arivett B.A."/>
            <person name="Ferguson D.J.Jr."/>
        </authorList>
    </citation>
    <scope>NUCLEOTIDE SEQUENCE [LARGE SCALE GENOMIC DNA]</scope>
    <source>
        <strain evidence="3 4">B1d</strain>
    </source>
</reference>
<comment type="caution">
    <text evidence="3">The sequence shown here is derived from an EMBL/GenBank/DDBJ whole genome shotgun (WGS) entry which is preliminary data.</text>
</comment>
<protein>
    <submittedName>
        <fullName evidence="3">Winged helix-turn-helix transcriptional regulator</fullName>
    </submittedName>
</protein>
<dbReference type="Gene3D" id="1.10.10.10">
    <property type="entry name" value="Winged helix-like DNA-binding domain superfamily/Winged helix DNA-binding domain"/>
    <property type="match status" value="1"/>
</dbReference>
<dbReference type="PIRSF" id="PIRSF018357">
    <property type="entry name" value="Trans_reg_ArsR_prd"/>
    <property type="match status" value="1"/>
</dbReference>
<dbReference type="InterPro" id="IPR001845">
    <property type="entry name" value="HTH_ArsR_DNA-bd_dom"/>
</dbReference>
<name>A0A7Z8P5B8_9EURY</name>
<dbReference type="InterPro" id="IPR036388">
    <property type="entry name" value="WH-like_DNA-bd_sf"/>
</dbReference>
<dbReference type="AlphaFoldDB" id="A0A7Z8P5B8"/>
<dbReference type="GO" id="GO:0003700">
    <property type="term" value="F:DNA-binding transcription factor activity"/>
    <property type="evidence" value="ECO:0007669"/>
    <property type="project" value="InterPro"/>
</dbReference>
<evidence type="ECO:0000256" key="1">
    <source>
        <dbReference type="SAM" id="Coils"/>
    </source>
</evidence>
<dbReference type="InterPro" id="IPR011991">
    <property type="entry name" value="ArsR-like_HTH"/>
</dbReference>
<feature type="domain" description="HTH arsR-type" evidence="2">
    <location>
        <begin position="190"/>
        <end position="233"/>
    </location>
</feature>
<organism evidence="3 4">
    <name type="scientific">Methanolobus vulcani</name>
    <dbReference type="NCBI Taxonomy" id="38026"/>
    <lineage>
        <taxon>Archaea</taxon>
        <taxon>Methanobacteriati</taxon>
        <taxon>Methanobacteriota</taxon>
        <taxon>Stenosarchaea group</taxon>
        <taxon>Methanomicrobia</taxon>
        <taxon>Methanosarcinales</taxon>
        <taxon>Methanosarcinaceae</taxon>
        <taxon>Methanolobus</taxon>
    </lineage>
</organism>
<dbReference type="SUPFAM" id="SSF46785">
    <property type="entry name" value="Winged helix' DNA-binding domain"/>
    <property type="match status" value="1"/>
</dbReference>
<evidence type="ECO:0000313" key="4">
    <source>
        <dbReference type="Proteomes" id="UP000319335"/>
    </source>
</evidence>
<dbReference type="RefSeq" id="WP_154808626.1">
    <property type="nucleotide sequence ID" value="NZ_VIAQ01000007.1"/>
</dbReference>
<dbReference type="Pfam" id="PF01022">
    <property type="entry name" value="HTH_5"/>
    <property type="match status" value="1"/>
</dbReference>
<evidence type="ECO:0000259" key="2">
    <source>
        <dbReference type="Pfam" id="PF01022"/>
    </source>
</evidence>
<dbReference type="InterPro" id="IPR036390">
    <property type="entry name" value="WH_DNA-bd_sf"/>
</dbReference>
<accession>A0A7Z8P5B8</accession>
<dbReference type="CDD" id="cd00090">
    <property type="entry name" value="HTH_ARSR"/>
    <property type="match status" value="1"/>
</dbReference>
<sequence>MSSNANADDNVSNSMTENLYLEEFRNLRSEIKSLKKDVNKALEISGHRHSDALLMEMKGGLSRPVIQYMLADTKANLATGFDANCKHVSSCNSAFSGLLQEMALLLLEDRVNETSLTEFRQRFEKLKEMAVFENCDNCLEITSRIFEKQMELIRSFNMSPDEDQSSMVSMNIEEISDEIVSQICEPLANKQRLCILRLLNSSARSFSDISKSTGLRGGNLLFHIQKLLDTGMILQRSERGDYMITRKGHMTLKGMAELFEKLSKV</sequence>
<dbReference type="EMBL" id="VIAQ01000007">
    <property type="protein sequence ID" value="TQD27897.1"/>
    <property type="molecule type" value="Genomic_DNA"/>
</dbReference>
<gene>
    <name evidence="3" type="ORF">FKV42_02205</name>
</gene>
<proteinExistence type="predicted"/>
<dbReference type="Proteomes" id="UP000319335">
    <property type="component" value="Unassembled WGS sequence"/>
</dbReference>
<feature type="coiled-coil region" evidence="1">
    <location>
        <begin position="17"/>
        <end position="44"/>
    </location>
</feature>
<evidence type="ECO:0000313" key="3">
    <source>
        <dbReference type="EMBL" id="TQD27897.1"/>
    </source>
</evidence>
<keyword evidence="4" id="KW-1185">Reference proteome</keyword>